<accession>A0A151MFG3</accession>
<dbReference type="Proteomes" id="UP000050525">
    <property type="component" value="Unassembled WGS sequence"/>
</dbReference>
<evidence type="ECO:0000256" key="2">
    <source>
        <dbReference type="ARBA" id="ARBA00022525"/>
    </source>
</evidence>
<dbReference type="GO" id="GO:0030246">
    <property type="term" value="F:carbohydrate binding"/>
    <property type="evidence" value="ECO:0007669"/>
    <property type="project" value="UniProtKB-KW"/>
</dbReference>
<dbReference type="PROSITE" id="PS00514">
    <property type="entry name" value="FIBRINOGEN_C_1"/>
    <property type="match status" value="1"/>
</dbReference>
<comment type="caution">
    <text evidence="10">The sequence shown here is derived from an EMBL/GenBank/DDBJ whole genome shotgun (WGS) entry which is preliminary data.</text>
</comment>
<dbReference type="GO" id="GO:0046872">
    <property type="term" value="F:metal ion binding"/>
    <property type="evidence" value="ECO:0007669"/>
    <property type="project" value="UniProtKB-KW"/>
</dbReference>
<proteinExistence type="predicted"/>
<evidence type="ECO:0000256" key="1">
    <source>
        <dbReference type="ARBA" id="ARBA00004613"/>
    </source>
</evidence>
<evidence type="ECO:0000256" key="4">
    <source>
        <dbReference type="ARBA" id="ARBA00022729"/>
    </source>
</evidence>
<dbReference type="EMBL" id="AKHW03006215">
    <property type="protein sequence ID" value="KYO23130.1"/>
    <property type="molecule type" value="Genomic_DNA"/>
</dbReference>
<dbReference type="Pfam" id="PF00147">
    <property type="entry name" value="Fibrinogen_C"/>
    <property type="match status" value="1"/>
</dbReference>
<evidence type="ECO:0000313" key="10">
    <source>
        <dbReference type="EMBL" id="KYO23130.1"/>
    </source>
</evidence>
<evidence type="ECO:0000256" key="3">
    <source>
        <dbReference type="ARBA" id="ARBA00022723"/>
    </source>
</evidence>
<evidence type="ECO:0000256" key="8">
    <source>
        <dbReference type="SAM" id="MobiDB-lite"/>
    </source>
</evidence>
<keyword evidence="5" id="KW-0430">Lectin</keyword>
<feature type="compositionally biased region" description="Polar residues" evidence="8">
    <location>
        <begin position="7"/>
        <end position="27"/>
    </location>
</feature>
<keyword evidence="7" id="KW-0325">Glycoprotein</keyword>
<evidence type="ECO:0000256" key="6">
    <source>
        <dbReference type="ARBA" id="ARBA00022837"/>
    </source>
</evidence>
<dbReference type="SUPFAM" id="SSF56496">
    <property type="entry name" value="Fibrinogen C-terminal domain-like"/>
    <property type="match status" value="1"/>
</dbReference>
<evidence type="ECO:0000313" key="11">
    <source>
        <dbReference type="Proteomes" id="UP000050525"/>
    </source>
</evidence>
<gene>
    <name evidence="10" type="ORF">Y1Q_0005579</name>
</gene>
<keyword evidence="2" id="KW-0964">Secreted</keyword>
<dbReference type="AlphaFoldDB" id="A0A151MFG3"/>
<dbReference type="InterPro" id="IPR020837">
    <property type="entry name" value="Fibrinogen_CS"/>
</dbReference>
<evidence type="ECO:0000259" key="9">
    <source>
        <dbReference type="PROSITE" id="PS51406"/>
    </source>
</evidence>
<dbReference type="Gene3D" id="4.10.530.10">
    <property type="entry name" value="Gamma-fibrinogen Carboxyl Terminal Fragment, domain 2"/>
    <property type="match status" value="1"/>
</dbReference>
<keyword evidence="11" id="KW-1185">Reference proteome</keyword>
<dbReference type="GO" id="GO:0003823">
    <property type="term" value="F:antigen binding"/>
    <property type="evidence" value="ECO:0007669"/>
    <property type="project" value="TreeGrafter"/>
</dbReference>
<evidence type="ECO:0000256" key="7">
    <source>
        <dbReference type="ARBA" id="ARBA00023180"/>
    </source>
</evidence>
<dbReference type="InterPro" id="IPR050373">
    <property type="entry name" value="Fibrinogen_C-term_domain"/>
</dbReference>
<reference evidence="10 11" key="1">
    <citation type="journal article" date="2012" name="Genome Biol.">
        <title>Sequencing three crocodilian genomes to illuminate the evolution of archosaurs and amniotes.</title>
        <authorList>
            <person name="St John J.A."/>
            <person name="Braun E.L."/>
            <person name="Isberg S.R."/>
            <person name="Miles L.G."/>
            <person name="Chong A.Y."/>
            <person name="Gongora J."/>
            <person name="Dalzell P."/>
            <person name="Moran C."/>
            <person name="Bed'hom B."/>
            <person name="Abzhanov A."/>
            <person name="Burgess S.C."/>
            <person name="Cooksey A.M."/>
            <person name="Castoe T.A."/>
            <person name="Crawford N.G."/>
            <person name="Densmore L.D."/>
            <person name="Drew J.C."/>
            <person name="Edwards S.V."/>
            <person name="Faircloth B.C."/>
            <person name="Fujita M.K."/>
            <person name="Greenwold M.J."/>
            <person name="Hoffmann F.G."/>
            <person name="Howard J.M."/>
            <person name="Iguchi T."/>
            <person name="Janes D.E."/>
            <person name="Khan S.Y."/>
            <person name="Kohno S."/>
            <person name="de Koning A.J."/>
            <person name="Lance S.L."/>
            <person name="McCarthy F.M."/>
            <person name="McCormack J.E."/>
            <person name="Merchant M.E."/>
            <person name="Peterson D.G."/>
            <person name="Pollock D.D."/>
            <person name="Pourmand N."/>
            <person name="Raney B.J."/>
            <person name="Roessler K.A."/>
            <person name="Sanford J.R."/>
            <person name="Sawyer R.H."/>
            <person name="Schmidt C.J."/>
            <person name="Triplett E.W."/>
            <person name="Tuberville T.D."/>
            <person name="Venegas-Anaya M."/>
            <person name="Howard J.T."/>
            <person name="Jarvis E.D."/>
            <person name="Guillette L.J.Jr."/>
            <person name="Glenn T.C."/>
            <person name="Green R.E."/>
            <person name="Ray D.A."/>
        </authorList>
    </citation>
    <scope>NUCLEOTIDE SEQUENCE [LARGE SCALE GENOMIC DNA]</scope>
    <source>
        <strain evidence="10">KSC_2009_1</strain>
    </source>
</reference>
<protein>
    <recommendedName>
        <fullName evidence="9">Fibrinogen C-terminal domain-containing protein</fullName>
    </recommendedName>
</protein>
<dbReference type="PANTHER" id="PTHR19143:SF433">
    <property type="entry name" value="FICOLIN-2"/>
    <property type="match status" value="1"/>
</dbReference>
<dbReference type="GO" id="GO:0001867">
    <property type="term" value="P:complement activation, lectin pathway"/>
    <property type="evidence" value="ECO:0007669"/>
    <property type="project" value="TreeGrafter"/>
</dbReference>
<keyword evidence="4" id="KW-0732">Signal</keyword>
<dbReference type="PROSITE" id="PS51406">
    <property type="entry name" value="FIBRINOGEN_C_2"/>
    <property type="match status" value="1"/>
</dbReference>
<dbReference type="GO" id="GO:0005102">
    <property type="term" value="F:signaling receptor binding"/>
    <property type="evidence" value="ECO:0007669"/>
    <property type="project" value="TreeGrafter"/>
</dbReference>
<comment type="subcellular location">
    <subcellularLocation>
        <location evidence="1">Secreted</location>
    </subcellularLocation>
</comment>
<sequence>MPGDSLTYHNSTMFSTKDQNNDLDPSNSPNTLHGGWWFNACLESHLNGKHLQGAHDHPNHSVVWTQGCGDKYFYKVSEVKLSLVS</sequence>
<dbReference type="PANTHER" id="PTHR19143">
    <property type="entry name" value="FIBRINOGEN/TENASCIN/ANGIOPOEITIN"/>
    <property type="match status" value="1"/>
</dbReference>
<keyword evidence="6" id="KW-0106">Calcium</keyword>
<dbReference type="InterPro" id="IPR036056">
    <property type="entry name" value="Fibrinogen-like_C"/>
</dbReference>
<dbReference type="GO" id="GO:0097367">
    <property type="term" value="F:carbohydrate derivative binding"/>
    <property type="evidence" value="ECO:0007669"/>
    <property type="project" value="TreeGrafter"/>
</dbReference>
<feature type="region of interest" description="Disordered" evidence="8">
    <location>
        <begin position="1"/>
        <end position="27"/>
    </location>
</feature>
<dbReference type="GO" id="GO:0005615">
    <property type="term" value="C:extracellular space"/>
    <property type="evidence" value="ECO:0007669"/>
    <property type="project" value="TreeGrafter"/>
</dbReference>
<keyword evidence="3" id="KW-0479">Metal-binding</keyword>
<feature type="domain" description="Fibrinogen C-terminal" evidence="9">
    <location>
        <begin position="1"/>
        <end position="85"/>
    </location>
</feature>
<organism evidence="10 11">
    <name type="scientific">Alligator mississippiensis</name>
    <name type="common">American alligator</name>
    <dbReference type="NCBI Taxonomy" id="8496"/>
    <lineage>
        <taxon>Eukaryota</taxon>
        <taxon>Metazoa</taxon>
        <taxon>Chordata</taxon>
        <taxon>Craniata</taxon>
        <taxon>Vertebrata</taxon>
        <taxon>Euteleostomi</taxon>
        <taxon>Archelosauria</taxon>
        <taxon>Archosauria</taxon>
        <taxon>Crocodylia</taxon>
        <taxon>Alligatoridae</taxon>
        <taxon>Alligatorinae</taxon>
        <taxon>Alligator</taxon>
    </lineage>
</organism>
<dbReference type="InterPro" id="IPR002181">
    <property type="entry name" value="Fibrinogen_a/b/g_C_dom"/>
</dbReference>
<name>A0A151MFG3_ALLMI</name>
<evidence type="ECO:0000256" key="5">
    <source>
        <dbReference type="ARBA" id="ARBA00022734"/>
    </source>
</evidence>